<keyword evidence="1" id="KW-0812">Transmembrane</keyword>
<name>A0ABU2D9B2_ACHAE</name>
<evidence type="ECO:0000256" key="1">
    <source>
        <dbReference type="SAM" id="Phobius"/>
    </source>
</evidence>
<keyword evidence="1" id="KW-1133">Transmembrane helix</keyword>
<proteinExistence type="predicted"/>
<protein>
    <submittedName>
        <fullName evidence="2">Uncharacterized protein</fullName>
    </submittedName>
</protein>
<keyword evidence="3" id="KW-1185">Reference proteome</keyword>
<feature type="transmembrane region" description="Helical" evidence="1">
    <location>
        <begin position="138"/>
        <end position="157"/>
    </location>
</feature>
<organism evidence="2 3">
    <name type="scientific">Achromobacter aegrifaciens</name>
    <dbReference type="NCBI Taxonomy" id="1287736"/>
    <lineage>
        <taxon>Bacteria</taxon>
        <taxon>Pseudomonadati</taxon>
        <taxon>Pseudomonadota</taxon>
        <taxon>Betaproteobacteria</taxon>
        <taxon>Burkholderiales</taxon>
        <taxon>Alcaligenaceae</taxon>
        <taxon>Achromobacter</taxon>
    </lineage>
</organism>
<comment type="caution">
    <text evidence="2">The sequence shown here is derived from an EMBL/GenBank/DDBJ whole genome shotgun (WGS) entry which is preliminary data.</text>
</comment>
<evidence type="ECO:0000313" key="3">
    <source>
        <dbReference type="Proteomes" id="UP001264156"/>
    </source>
</evidence>
<feature type="transmembrane region" description="Helical" evidence="1">
    <location>
        <begin position="268"/>
        <end position="289"/>
    </location>
</feature>
<evidence type="ECO:0000313" key="2">
    <source>
        <dbReference type="EMBL" id="MDR7944682.1"/>
    </source>
</evidence>
<sequence>MSTQKASALKIPDAVPTGESLSSKSIDWREEFRAAAGFLRDHWALLGLTGLVLSVVAMHSYLVQEAIPLGIASQEIITSLPMLFILVVIAVVSLGGSIMLPTAVMVGRHKEFSQSLLDEVLRQAGDAKERQRAARMRLLAWWTFGLVTPSVLVVLILQWDGWQSNPMGYFVLLPLATLLFMGSVVVVVSRTVPDTWRQHVQKRWGVILSCGFAQMVVVVSLSAILETRFFSSATPKFFFLLLLVMVLLALVQAAFAWIVRDLIQGPGVLMRAMGTAGFVMFTVCMLPPLNHFLVGYVMQSSATGGRGCTVFTWKEKADVLKGLKQYGQGPQSVPLRVPMAIPGIYFVRPWDGSWSTDIALVSVTDVAKASKCSR</sequence>
<gene>
    <name evidence="2" type="ORF">RIU57_06215</name>
</gene>
<feature type="transmembrane region" description="Helical" evidence="1">
    <location>
        <begin position="237"/>
        <end position="259"/>
    </location>
</feature>
<reference evidence="3" key="1">
    <citation type="submission" date="2023-07" db="EMBL/GenBank/DDBJ databases">
        <title>Glyphosate-induced phosphonatase operons in soil bacteria of genus Achromobacter.</title>
        <authorList>
            <person name="Epiktetov D.O."/>
            <person name="Sviridov A.V."/>
            <person name="Tarlachkov S.V."/>
            <person name="Shushkova T.V."/>
            <person name="Toropygin I.Y."/>
            <person name="Leontievsky A."/>
        </authorList>
    </citation>
    <scope>NUCLEOTIDE SEQUENCE [LARGE SCALE GENOMIC DNA]</scope>
    <source>
        <strain evidence="3">Kg 16</strain>
    </source>
</reference>
<feature type="transmembrane region" description="Helical" evidence="1">
    <location>
        <begin position="43"/>
        <end position="62"/>
    </location>
</feature>
<feature type="transmembrane region" description="Helical" evidence="1">
    <location>
        <begin position="82"/>
        <end position="106"/>
    </location>
</feature>
<keyword evidence="1" id="KW-0472">Membrane</keyword>
<dbReference type="Proteomes" id="UP001264156">
    <property type="component" value="Unassembled WGS sequence"/>
</dbReference>
<accession>A0ABU2D9B2</accession>
<dbReference type="EMBL" id="JAVKVN010000002">
    <property type="protein sequence ID" value="MDR7944682.1"/>
    <property type="molecule type" value="Genomic_DNA"/>
</dbReference>
<dbReference type="RefSeq" id="WP_125471995.1">
    <property type="nucleotide sequence ID" value="NZ_CADILA010000015.1"/>
</dbReference>
<feature type="transmembrane region" description="Helical" evidence="1">
    <location>
        <begin position="204"/>
        <end position="225"/>
    </location>
</feature>
<feature type="transmembrane region" description="Helical" evidence="1">
    <location>
        <begin position="169"/>
        <end position="192"/>
    </location>
</feature>